<keyword evidence="5" id="KW-1185">Reference proteome</keyword>
<reference evidence="3 5" key="1">
    <citation type="journal article" date="2014" name="Nat. Genet.">
        <title>Genome and transcriptome of the porcine whipworm Trichuris suis.</title>
        <authorList>
            <person name="Jex A.R."/>
            <person name="Nejsum P."/>
            <person name="Schwarz E.M."/>
            <person name="Hu L."/>
            <person name="Young N.D."/>
            <person name="Hall R.S."/>
            <person name="Korhonen P.K."/>
            <person name="Liao S."/>
            <person name="Thamsborg S."/>
            <person name="Xia J."/>
            <person name="Xu P."/>
            <person name="Wang S."/>
            <person name="Scheerlinck J.P."/>
            <person name="Hofmann A."/>
            <person name="Sternberg P.W."/>
            <person name="Wang J."/>
            <person name="Gasser R.B."/>
        </authorList>
    </citation>
    <scope>NUCLEOTIDE SEQUENCE [LARGE SCALE GENOMIC DNA]</scope>
    <source>
        <strain evidence="4">DCEP-RM93F</strain>
        <strain evidence="3">DCEP-RM93M</strain>
    </source>
</reference>
<evidence type="ECO:0000256" key="1">
    <source>
        <dbReference type="SAM" id="MobiDB-lite"/>
    </source>
</evidence>
<organism evidence="3 5">
    <name type="scientific">Trichuris suis</name>
    <name type="common">pig whipworm</name>
    <dbReference type="NCBI Taxonomy" id="68888"/>
    <lineage>
        <taxon>Eukaryota</taxon>
        <taxon>Metazoa</taxon>
        <taxon>Ecdysozoa</taxon>
        <taxon>Nematoda</taxon>
        <taxon>Enoplea</taxon>
        <taxon>Dorylaimia</taxon>
        <taxon>Trichinellida</taxon>
        <taxon>Trichuridae</taxon>
        <taxon>Trichuris</taxon>
    </lineage>
</organism>
<gene>
    <name evidence="3" type="ORF">M513_02941</name>
    <name evidence="4" type="ORF">M514_02941</name>
</gene>
<name>A0A085MG17_9BILA</name>
<dbReference type="EMBL" id="KL363195">
    <property type="protein sequence ID" value="KFD56163.1"/>
    <property type="molecule type" value="Genomic_DNA"/>
</dbReference>
<dbReference type="Proteomes" id="UP000030764">
    <property type="component" value="Unassembled WGS sequence"/>
</dbReference>
<evidence type="ECO:0000313" key="4">
    <source>
        <dbReference type="EMBL" id="KFD66690.1"/>
    </source>
</evidence>
<keyword evidence="2" id="KW-0732">Signal</keyword>
<feature type="chain" id="PRO_5010405265" description="Saposin B-type domain-containing protein" evidence="2">
    <location>
        <begin position="17"/>
        <end position="128"/>
    </location>
</feature>
<dbReference type="Proteomes" id="UP000030758">
    <property type="component" value="Unassembled WGS sequence"/>
</dbReference>
<sequence>MRKLVALFMLLVAVDGIVNVNDLGKNILRLLEICGKCNVELHQYSNSRAHEEAMILMTNLFQCIERKCITKVAKPAATAQVTIIKSVETKDVKVTSIEKHSVVCKDGEKSKCAQDPSSKNKSAKKGRP</sequence>
<protein>
    <recommendedName>
        <fullName evidence="6">Saposin B-type domain-containing protein</fullName>
    </recommendedName>
</protein>
<evidence type="ECO:0000313" key="5">
    <source>
        <dbReference type="Proteomes" id="UP000030764"/>
    </source>
</evidence>
<evidence type="ECO:0008006" key="6">
    <source>
        <dbReference type="Google" id="ProtNLM"/>
    </source>
</evidence>
<evidence type="ECO:0000256" key="2">
    <source>
        <dbReference type="SAM" id="SignalP"/>
    </source>
</evidence>
<feature type="signal peptide" evidence="2">
    <location>
        <begin position="1"/>
        <end position="16"/>
    </location>
</feature>
<dbReference type="EMBL" id="KL367522">
    <property type="protein sequence ID" value="KFD66690.1"/>
    <property type="molecule type" value="Genomic_DNA"/>
</dbReference>
<dbReference type="AlphaFoldDB" id="A0A085MG17"/>
<proteinExistence type="predicted"/>
<accession>A0A085MG17</accession>
<feature type="region of interest" description="Disordered" evidence="1">
    <location>
        <begin position="108"/>
        <end position="128"/>
    </location>
</feature>
<evidence type="ECO:0000313" key="3">
    <source>
        <dbReference type="EMBL" id="KFD56163.1"/>
    </source>
</evidence>